<feature type="region of interest" description="Disordered" evidence="2">
    <location>
        <begin position="304"/>
        <end position="336"/>
    </location>
</feature>
<protein>
    <submittedName>
        <fullName evidence="3">Uncharacterized protein</fullName>
    </submittedName>
</protein>
<evidence type="ECO:0000256" key="1">
    <source>
        <dbReference type="SAM" id="Coils"/>
    </source>
</evidence>
<feature type="compositionally biased region" description="Low complexity" evidence="2">
    <location>
        <begin position="62"/>
        <end position="77"/>
    </location>
</feature>
<feature type="compositionally biased region" description="Polar residues" evidence="2">
    <location>
        <begin position="425"/>
        <end position="434"/>
    </location>
</feature>
<feature type="region of interest" description="Disordered" evidence="2">
    <location>
        <begin position="1"/>
        <end position="30"/>
    </location>
</feature>
<evidence type="ECO:0000313" key="4">
    <source>
        <dbReference type="Proteomes" id="UP000807306"/>
    </source>
</evidence>
<comment type="caution">
    <text evidence="3">The sequence shown here is derived from an EMBL/GenBank/DDBJ whole genome shotgun (WGS) entry which is preliminary data.</text>
</comment>
<feature type="compositionally biased region" description="Polar residues" evidence="2">
    <location>
        <begin position="208"/>
        <end position="222"/>
    </location>
</feature>
<gene>
    <name evidence="3" type="ORF">CPB83DRAFT_890458</name>
</gene>
<proteinExistence type="predicted"/>
<evidence type="ECO:0000256" key="2">
    <source>
        <dbReference type="SAM" id="MobiDB-lite"/>
    </source>
</evidence>
<organism evidence="3 4">
    <name type="scientific">Crepidotus variabilis</name>
    <dbReference type="NCBI Taxonomy" id="179855"/>
    <lineage>
        <taxon>Eukaryota</taxon>
        <taxon>Fungi</taxon>
        <taxon>Dikarya</taxon>
        <taxon>Basidiomycota</taxon>
        <taxon>Agaricomycotina</taxon>
        <taxon>Agaricomycetes</taxon>
        <taxon>Agaricomycetidae</taxon>
        <taxon>Agaricales</taxon>
        <taxon>Agaricineae</taxon>
        <taxon>Crepidotaceae</taxon>
        <taxon>Crepidotus</taxon>
    </lineage>
</organism>
<feature type="compositionally biased region" description="Pro residues" evidence="2">
    <location>
        <begin position="306"/>
        <end position="333"/>
    </location>
</feature>
<feature type="coiled-coil region" evidence="1">
    <location>
        <begin position="344"/>
        <end position="388"/>
    </location>
</feature>
<dbReference type="Proteomes" id="UP000807306">
    <property type="component" value="Unassembled WGS sequence"/>
</dbReference>
<dbReference type="AlphaFoldDB" id="A0A9P6EN28"/>
<feature type="region of interest" description="Disordered" evidence="2">
    <location>
        <begin position="392"/>
        <end position="436"/>
    </location>
</feature>
<sequence length="922" mass="103283">MSFLRKAFSKRTLGHSKDSSLSGPEIAEPLPDQFGYFGNAGQVGSSVDIRGSLNKPVPPFYSMNGRGSANGSSSSRIGQDEPPTFTRAPQDETRGGTRQIRQPPNLAKAQPELGNPWASEAEKQAEAQYSASPIQEVSPQPKLMRPRPSKPNFLVNIAGLSVESPISDASLSHSSPENEVNDEDSYVALNRRRLPSLATIQDPYLTPVTPSNSSEIASPTNDDSQRTRRRKRQENTSFLQAIAESHLDPPTRPLTPVSPDLAAPAVPDEDIPLAKRIEEAAKLARLKAAGPSLSVPEIVPSIAHPLTPPPELEPILHLPPSPPEDDIPPPPPSKLEDPLAVTDIEALQDILDRTLRELQQAKEENQRLQVVQAQQEQDRNLIEKLQVELLNTPTNPRHSHPPPPTRPPPPVPDNDNDDHPFFTPLTSPSEVSSDPETELLKLRQETAILRKQLSNSKSRIEALVEDKARLEQKHRQEIIDFLNRLKEKQELEDQRLKELKSLKTERDLADVRVDSIQIENKQLVDDRDDILQQLKFQVEENQRMEEEVVELKKEVPKFMTYKSQMRDKEAIYNKLSEEKAGWQAQIDVMQHKLSEAERRVRCLDNIERQRYESKQEGGYGSGSTVGRSALLHHSPHVKGPSVDVSAAVSAFNQEVQHAAWMLSDVLERPTTDMLHMLSMFSEHQRRKTKMRAKLIWGEKVMVLLEQHANATKRNDLLMLTCMEVFITHWCVQIIEGWYPYLASFSDILIQLVEQKGDSDDRAFQKICGKQAQVIRTGSGDPDYDNWIKEITDDLLPLLRLSGVRIPSSESDLLSTKLLPILKLAYNLRLALAERDICGGLELAVPLPDTPFHPTFMDSGDAGKKSRKLAKEASSQATDWTVEESIAGTKAIGLKRTLDGKLGQYEMVVLPQVMFVRELEASV</sequence>
<keyword evidence="1" id="KW-0175">Coiled coil</keyword>
<feature type="compositionally biased region" description="Polar residues" evidence="2">
    <location>
        <begin position="167"/>
        <end position="178"/>
    </location>
</feature>
<feature type="compositionally biased region" description="Polar residues" evidence="2">
    <location>
        <begin position="127"/>
        <end position="138"/>
    </location>
</feature>
<evidence type="ECO:0000313" key="3">
    <source>
        <dbReference type="EMBL" id="KAF9532778.1"/>
    </source>
</evidence>
<name>A0A9P6EN28_9AGAR</name>
<reference evidence="3" key="1">
    <citation type="submission" date="2020-11" db="EMBL/GenBank/DDBJ databases">
        <authorList>
            <consortium name="DOE Joint Genome Institute"/>
            <person name="Ahrendt S."/>
            <person name="Riley R."/>
            <person name="Andreopoulos W."/>
            <person name="Labutti K."/>
            <person name="Pangilinan J."/>
            <person name="Ruiz-Duenas F.J."/>
            <person name="Barrasa J.M."/>
            <person name="Sanchez-Garcia M."/>
            <person name="Camarero S."/>
            <person name="Miyauchi S."/>
            <person name="Serrano A."/>
            <person name="Linde D."/>
            <person name="Babiker R."/>
            <person name="Drula E."/>
            <person name="Ayuso-Fernandez I."/>
            <person name="Pacheco R."/>
            <person name="Padilla G."/>
            <person name="Ferreira P."/>
            <person name="Barriuso J."/>
            <person name="Kellner H."/>
            <person name="Castanera R."/>
            <person name="Alfaro M."/>
            <person name="Ramirez L."/>
            <person name="Pisabarro A.G."/>
            <person name="Kuo A."/>
            <person name="Tritt A."/>
            <person name="Lipzen A."/>
            <person name="He G."/>
            <person name="Yan M."/>
            <person name="Ng V."/>
            <person name="Cullen D."/>
            <person name="Martin F."/>
            <person name="Rosso M.-N."/>
            <person name="Henrissat B."/>
            <person name="Hibbett D."/>
            <person name="Martinez A.T."/>
            <person name="Grigoriev I.V."/>
        </authorList>
    </citation>
    <scope>NUCLEOTIDE SEQUENCE</scope>
    <source>
        <strain evidence="3">CBS 506.95</strain>
    </source>
</reference>
<feature type="region of interest" description="Disordered" evidence="2">
    <location>
        <begin position="167"/>
        <end position="266"/>
    </location>
</feature>
<dbReference type="OrthoDB" id="3065671at2759"/>
<feature type="coiled-coil region" evidence="1">
    <location>
        <begin position="453"/>
        <end position="606"/>
    </location>
</feature>
<keyword evidence="4" id="KW-1185">Reference proteome</keyword>
<dbReference type="EMBL" id="MU157830">
    <property type="protein sequence ID" value="KAF9532778.1"/>
    <property type="molecule type" value="Genomic_DNA"/>
</dbReference>
<accession>A0A9P6EN28</accession>
<feature type="region of interest" description="Disordered" evidence="2">
    <location>
        <begin position="49"/>
        <end position="151"/>
    </location>
</feature>
<feature type="compositionally biased region" description="Pro residues" evidence="2">
    <location>
        <begin position="401"/>
        <end position="412"/>
    </location>
</feature>